<accession>A0A0H2S5S1</accession>
<dbReference type="InParanoid" id="A0A0H2S5S1"/>
<protein>
    <submittedName>
        <fullName evidence="1">Uncharacterized protein</fullName>
    </submittedName>
</protein>
<gene>
    <name evidence="1" type="ORF">SCHPADRAFT_898557</name>
</gene>
<dbReference type="AlphaFoldDB" id="A0A0H2S5S1"/>
<dbReference type="OrthoDB" id="2786194at2759"/>
<keyword evidence="2" id="KW-1185">Reference proteome</keyword>
<sequence length="695" mass="78785">MEHLQHEVLSKGIKLPRYCKNLDDASSEDVYSWVKTSISLQKAYSSGGRNAVLISVEIDKELEATWSKIIRGRWCLAALSNPLSSFLGVWQILLDGSLRLERKYYFRGPVLDGLAEDGSNGINIAVTIGSSNPYIEIIAFGIQEGVPSLRSVRTLEGARHVLLLSGCAVGYKTLHGDDTYPLLTYWPTGATVRLYSSLFSYNPDMIVGDILSHCHAMGIWKDHLFAVFDYTIEVFPLPYFDESSPFVNGVQLLQFPHISAERLESPWIVEAFIYEIGQVPVGVDYKPSSRPLFISVRDRIGCQYIRAITQAQDGSFSWDANFLKEIEYDVESHRHCIGTATEYQLRLASKGGTRDNPIFLQVVRPQLVSVGNASSDIRVGDKQTYVVSTPNLPNLDLTTTMDFDDGVGVILLGTCLGEIIVIQILYNSSRGSGALSDELPLMFCNLPELDMSPLSSELPSCYRLYDQIYEGSVPLSVREETIVTWDKVFGSPKITLPPGWSNDWREHKSFQNWVLPFSRWRTLAADRFVPCSYAWSREIQTRIGDTGDIIPIMYKEENHDFVIFKIAFRVYYFLRGPPMEPMDHLICALPFTVEQLANPDVLEHIWLNRWMRGRLCEGGGDGPSHHHKFIMSKCLAVLRYLETEEGGRELRERSLTKDLRTWPLNDRRAIFRKANSAYEASQKRMNAPLDFFGDY</sequence>
<evidence type="ECO:0000313" key="2">
    <source>
        <dbReference type="Proteomes" id="UP000053477"/>
    </source>
</evidence>
<proteinExistence type="predicted"/>
<dbReference type="Proteomes" id="UP000053477">
    <property type="component" value="Unassembled WGS sequence"/>
</dbReference>
<reference evidence="1 2" key="1">
    <citation type="submission" date="2015-04" db="EMBL/GenBank/DDBJ databases">
        <title>Complete genome sequence of Schizopora paradoxa KUC8140, a cosmopolitan wood degrader in East Asia.</title>
        <authorList>
            <consortium name="DOE Joint Genome Institute"/>
            <person name="Min B."/>
            <person name="Park H."/>
            <person name="Jang Y."/>
            <person name="Kim J.-J."/>
            <person name="Kim K.H."/>
            <person name="Pangilinan J."/>
            <person name="Lipzen A."/>
            <person name="Riley R."/>
            <person name="Grigoriev I.V."/>
            <person name="Spatafora J.W."/>
            <person name="Choi I.-G."/>
        </authorList>
    </citation>
    <scope>NUCLEOTIDE SEQUENCE [LARGE SCALE GENOMIC DNA]</scope>
    <source>
        <strain evidence="1 2">KUC8140</strain>
    </source>
</reference>
<organism evidence="1 2">
    <name type="scientific">Schizopora paradoxa</name>
    <dbReference type="NCBI Taxonomy" id="27342"/>
    <lineage>
        <taxon>Eukaryota</taxon>
        <taxon>Fungi</taxon>
        <taxon>Dikarya</taxon>
        <taxon>Basidiomycota</taxon>
        <taxon>Agaricomycotina</taxon>
        <taxon>Agaricomycetes</taxon>
        <taxon>Hymenochaetales</taxon>
        <taxon>Schizoporaceae</taxon>
        <taxon>Schizopora</taxon>
    </lineage>
</organism>
<name>A0A0H2S5S1_9AGAM</name>
<dbReference type="EMBL" id="KQ085885">
    <property type="protein sequence ID" value="KLO19610.1"/>
    <property type="molecule type" value="Genomic_DNA"/>
</dbReference>
<evidence type="ECO:0000313" key="1">
    <source>
        <dbReference type="EMBL" id="KLO19610.1"/>
    </source>
</evidence>